<name>A0A2S7N210_9BACI</name>
<comment type="caution">
    <text evidence="1">The sequence shown here is derived from an EMBL/GenBank/DDBJ whole genome shotgun (WGS) entry which is preliminary data.</text>
</comment>
<evidence type="ECO:0008006" key="3">
    <source>
        <dbReference type="Google" id="ProtNLM"/>
    </source>
</evidence>
<keyword evidence="2" id="KW-1185">Reference proteome</keyword>
<dbReference type="InterPro" id="IPR036209">
    <property type="entry name" value="YwmB-like_sf"/>
</dbReference>
<dbReference type="Proteomes" id="UP000239663">
    <property type="component" value="Unassembled WGS sequence"/>
</dbReference>
<organism evidence="1 2">
    <name type="scientific">Pradoshia eiseniae</name>
    <dbReference type="NCBI Taxonomy" id="2064768"/>
    <lineage>
        <taxon>Bacteria</taxon>
        <taxon>Bacillati</taxon>
        <taxon>Bacillota</taxon>
        <taxon>Bacilli</taxon>
        <taxon>Bacillales</taxon>
        <taxon>Bacillaceae</taxon>
        <taxon>Pradoshia</taxon>
    </lineage>
</organism>
<gene>
    <name evidence="1" type="ORF">CYL18_05900</name>
</gene>
<dbReference type="AlphaFoldDB" id="A0A2S7N210"/>
<dbReference type="Gene3D" id="3.30.360.40">
    <property type="entry name" value="YwmB-like"/>
    <property type="match status" value="1"/>
</dbReference>
<dbReference type="OrthoDB" id="2374820at2"/>
<accession>A0A2S7N210</accession>
<dbReference type="InterPro" id="IPR014794">
    <property type="entry name" value="DUF1779"/>
</dbReference>
<dbReference type="Gene3D" id="3.30.2030.10">
    <property type="entry name" value="YwmB-like"/>
    <property type="match status" value="1"/>
</dbReference>
<dbReference type="EMBL" id="PKOZ01000002">
    <property type="protein sequence ID" value="PQD96132.1"/>
    <property type="molecule type" value="Genomic_DNA"/>
</dbReference>
<evidence type="ECO:0000313" key="2">
    <source>
        <dbReference type="Proteomes" id="UP000239663"/>
    </source>
</evidence>
<protein>
    <recommendedName>
        <fullName evidence="3">TATA-box binding protein</fullName>
    </recommendedName>
</protein>
<sequence>MLKKVVLPVIVGLMLLYVGNKTTEALVMNDLEKIVNGVFEINPDADVLGWTILARSTSDGDLAEMALSLKDEYPGYVWTKENTSDYIAWTGSSLNKELDVSTTIKLMSGEHDEITILYSIQGEKWSNGHAAFIRKELKTGKKGLFKNEPDYFACLKVRTGDTMNEAVYKNWMKLFDAKSVESAVESDFVSISANSKQFKNMLPNGANLQLAFRKTAEEAGTMVTIGTPIIAFEY</sequence>
<dbReference type="SUPFAM" id="SSF143842">
    <property type="entry name" value="YwmB-like"/>
    <property type="match status" value="1"/>
</dbReference>
<dbReference type="Pfam" id="PF08680">
    <property type="entry name" value="DUF1779"/>
    <property type="match status" value="1"/>
</dbReference>
<proteinExistence type="predicted"/>
<dbReference type="RefSeq" id="WP_104848560.1">
    <property type="nucleotide sequence ID" value="NZ_PKOZ01000002.1"/>
</dbReference>
<evidence type="ECO:0000313" key="1">
    <source>
        <dbReference type="EMBL" id="PQD96132.1"/>
    </source>
</evidence>
<reference evidence="1 2" key="1">
    <citation type="submission" date="2017-12" db="EMBL/GenBank/DDBJ databases">
        <title>Taxonomic description and draft genome of Pradoshia cofamensis Gen. nov., sp. nov., a thermotolerant bacillale isolated from anterior gut of earthworm Eisenia fetida.</title>
        <authorList>
            <person name="Saha T."/>
            <person name="Chakraborty R."/>
        </authorList>
    </citation>
    <scope>NUCLEOTIDE SEQUENCE [LARGE SCALE GENOMIC DNA]</scope>
    <source>
        <strain evidence="1 2">EAG3</strain>
    </source>
</reference>